<dbReference type="AlphaFoldDB" id="A0A8J6QUA0"/>
<evidence type="ECO:0000256" key="2">
    <source>
        <dbReference type="ARBA" id="ARBA00022833"/>
    </source>
</evidence>
<evidence type="ECO:0000256" key="5">
    <source>
        <dbReference type="ARBA" id="ARBA00023284"/>
    </source>
</evidence>
<feature type="disulfide bond" description="Redox-active" evidence="6">
    <location>
        <begin position="272"/>
        <end position="275"/>
    </location>
</feature>
<gene>
    <name evidence="6 7" type="primary">hslO</name>
    <name evidence="7" type="ORF">ICT70_05150</name>
</gene>
<dbReference type="SUPFAM" id="SSF118352">
    <property type="entry name" value="HSP33 redox switch-like"/>
    <property type="match status" value="1"/>
</dbReference>
<dbReference type="InterPro" id="IPR000397">
    <property type="entry name" value="Heat_shock_Hsp33"/>
</dbReference>
<dbReference type="Pfam" id="PF01430">
    <property type="entry name" value="HSP33"/>
    <property type="match status" value="1"/>
</dbReference>
<dbReference type="NCBIfam" id="NF001033">
    <property type="entry name" value="PRK00114.1"/>
    <property type="match status" value="1"/>
</dbReference>
<dbReference type="InterPro" id="IPR016153">
    <property type="entry name" value="Heat_shock_Hsp33_N"/>
</dbReference>
<evidence type="ECO:0000313" key="7">
    <source>
        <dbReference type="EMBL" id="MBD1400055.1"/>
    </source>
</evidence>
<reference evidence="7" key="1">
    <citation type="submission" date="2020-09" db="EMBL/GenBank/DDBJ databases">
        <title>Pelobacter alkaliphilus sp. nov., a novel anaerobic arsenate-reducing bacterium from terrestrial mud volcano.</title>
        <authorList>
            <person name="Khomyakova M.A."/>
            <person name="Merkel A.Y."/>
            <person name="Slobodkin A.I."/>
        </authorList>
    </citation>
    <scope>NUCLEOTIDE SEQUENCE</scope>
    <source>
        <strain evidence="7">M08fum</strain>
    </source>
</reference>
<evidence type="ECO:0000256" key="3">
    <source>
        <dbReference type="ARBA" id="ARBA00023157"/>
    </source>
</evidence>
<evidence type="ECO:0000256" key="6">
    <source>
        <dbReference type="HAMAP-Rule" id="MF_00117"/>
    </source>
</evidence>
<dbReference type="GO" id="GO:0044183">
    <property type="term" value="F:protein folding chaperone"/>
    <property type="evidence" value="ECO:0007669"/>
    <property type="project" value="TreeGrafter"/>
</dbReference>
<accession>A0A8J6QUA0</accession>
<sequence length="292" mass="31431">MAPSQDILWRVVSADKCFRGLVAVTTQTVREICAKQQTDLTATVALGRLIAGGALMAGLLKGRQRLSLAVEGNGPIGRMAVEADAQGRLRGTIRNPLPGLPPRADKFDVAGAIGRAGFLTVIKDLGLKKPYQSMVQLQTSEIGEDLAWYLSSSEQVPSSLGLGVEFNSTGAVAAAGGFLIQTLPPELPEKIDTLVGRITDLPPLTSMLRDKMHPKEILARIFGDDSFAISETIPLSFFCPCSREQTEQMLIGLGPEELLSTAQQQSTTCVRCEYCCAEYLFSAADLKRMGEQ</sequence>
<comment type="function">
    <text evidence="6">Redox regulated molecular chaperone. Protects both thermally unfolding and oxidatively damaged proteins from irreversible aggregation. Plays an important role in the bacterial defense system toward oxidative stress.</text>
</comment>
<dbReference type="GO" id="GO:0042026">
    <property type="term" value="P:protein refolding"/>
    <property type="evidence" value="ECO:0007669"/>
    <property type="project" value="TreeGrafter"/>
</dbReference>
<dbReference type="Gene3D" id="3.90.1280.10">
    <property type="entry name" value="HSP33 redox switch-like"/>
    <property type="match status" value="1"/>
</dbReference>
<evidence type="ECO:0000256" key="4">
    <source>
        <dbReference type="ARBA" id="ARBA00023186"/>
    </source>
</evidence>
<comment type="subcellular location">
    <subcellularLocation>
        <location evidence="6">Cytoplasm</location>
    </subcellularLocation>
</comment>
<keyword evidence="2 6" id="KW-0862">Zinc</keyword>
<dbReference type="GO" id="GO:0005737">
    <property type="term" value="C:cytoplasm"/>
    <property type="evidence" value="ECO:0007669"/>
    <property type="project" value="UniProtKB-SubCell"/>
</dbReference>
<dbReference type="Proteomes" id="UP000632828">
    <property type="component" value="Unassembled WGS sequence"/>
</dbReference>
<comment type="similarity">
    <text evidence="6">Belongs to the HSP33 family.</text>
</comment>
<protein>
    <recommendedName>
        <fullName evidence="6">33 kDa chaperonin</fullName>
    </recommendedName>
    <alternativeName>
        <fullName evidence="6">Heat shock protein 33 homolog</fullName>
        <shortName evidence="6">HSP33</shortName>
    </alternativeName>
</protein>
<proteinExistence type="inferred from homology"/>
<dbReference type="InterPro" id="IPR016154">
    <property type="entry name" value="Heat_shock_Hsp33_C"/>
</dbReference>
<name>A0A8J6QUA0_9BACT</name>
<comment type="caution">
    <text evidence="7">The sequence shown here is derived from an EMBL/GenBank/DDBJ whole genome shotgun (WGS) entry which is preliminary data.</text>
</comment>
<keyword evidence="5 6" id="KW-0676">Redox-active center</keyword>
<dbReference type="Gene3D" id="3.55.30.10">
    <property type="entry name" value="Hsp33 domain"/>
    <property type="match status" value="1"/>
</dbReference>
<dbReference type="CDD" id="cd00498">
    <property type="entry name" value="Hsp33"/>
    <property type="match status" value="1"/>
</dbReference>
<dbReference type="GO" id="GO:0051082">
    <property type="term" value="F:unfolded protein binding"/>
    <property type="evidence" value="ECO:0007669"/>
    <property type="project" value="UniProtKB-UniRule"/>
</dbReference>
<keyword evidence="4 6" id="KW-0143">Chaperone</keyword>
<dbReference type="EMBL" id="JACWUN010000004">
    <property type="protein sequence ID" value="MBD1400055.1"/>
    <property type="molecule type" value="Genomic_DNA"/>
</dbReference>
<organism evidence="7 8">
    <name type="scientific">Pelovirga terrestris</name>
    <dbReference type="NCBI Taxonomy" id="2771352"/>
    <lineage>
        <taxon>Bacteria</taxon>
        <taxon>Pseudomonadati</taxon>
        <taxon>Thermodesulfobacteriota</taxon>
        <taxon>Desulfuromonadia</taxon>
        <taxon>Geobacterales</taxon>
        <taxon>Geobacteraceae</taxon>
        <taxon>Pelovirga</taxon>
    </lineage>
</organism>
<dbReference type="PANTHER" id="PTHR30111">
    <property type="entry name" value="33 KDA CHAPERONIN"/>
    <property type="match status" value="1"/>
</dbReference>
<evidence type="ECO:0000256" key="1">
    <source>
        <dbReference type="ARBA" id="ARBA00022490"/>
    </source>
</evidence>
<keyword evidence="3 6" id="KW-1015">Disulfide bond</keyword>
<dbReference type="PANTHER" id="PTHR30111:SF1">
    <property type="entry name" value="33 KDA CHAPERONIN"/>
    <property type="match status" value="1"/>
</dbReference>
<keyword evidence="8" id="KW-1185">Reference proteome</keyword>
<evidence type="ECO:0000313" key="8">
    <source>
        <dbReference type="Proteomes" id="UP000632828"/>
    </source>
</evidence>
<comment type="PTM">
    <text evidence="6">Under oxidizing conditions two disulfide bonds are formed involving the reactive cysteines. Under reducing conditions zinc is bound to the reactive cysteines and the protein is inactive.</text>
</comment>
<dbReference type="HAMAP" id="MF_00117">
    <property type="entry name" value="HslO"/>
    <property type="match status" value="1"/>
</dbReference>
<dbReference type="PIRSF" id="PIRSF005261">
    <property type="entry name" value="Heat_shock_Hsp33"/>
    <property type="match status" value="1"/>
</dbReference>
<keyword evidence="1 6" id="KW-0963">Cytoplasm</keyword>
<feature type="disulfide bond" description="Redox-active" evidence="6">
    <location>
        <begin position="239"/>
        <end position="241"/>
    </location>
</feature>
<dbReference type="SUPFAM" id="SSF64397">
    <property type="entry name" value="Hsp33 domain"/>
    <property type="match status" value="1"/>
</dbReference>